<dbReference type="PANTHER" id="PTHR33415">
    <property type="entry name" value="PROTEIN EMBRYO DEFECTIVE 514"/>
    <property type="match status" value="1"/>
</dbReference>
<dbReference type="PANTHER" id="PTHR33415:SF12">
    <property type="entry name" value="PROTEIN EMBRYO DEFECTIVE 514"/>
    <property type="match status" value="1"/>
</dbReference>
<organism evidence="2 3">
    <name type="scientific">Elliptochloris bilobata</name>
    <dbReference type="NCBI Taxonomy" id="381761"/>
    <lineage>
        <taxon>Eukaryota</taxon>
        <taxon>Viridiplantae</taxon>
        <taxon>Chlorophyta</taxon>
        <taxon>core chlorophytes</taxon>
        <taxon>Trebouxiophyceae</taxon>
        <taxon>Trebouxiophyceae incertae sedis</taxon>
        <taxon>Elliptochloris clade</taxon>
        <taxon>Elliptochloris</taxon>
    </lineage>
</organism>
<dbReference type="Pfam" id="PF11523">
    <property type="entry name" value="DUF3223"/>
    <property type="match status" value="1"/>
</dbReference>
<evidence type="ECO:0000256" key="1">
    <source>
        <dbReference type="SAM" id="MobiDB-lite"/>
    </source>
</evidence>
<dbReference type="Gene3D" id="3.10.450.40">
    <property type="match status" value="1"/>
</dbReference>
<dbReference type="EMBL" id="JALJOU010000062">
    <property type="protein sequence ID" value="KAK9826827.1"/>
    <property type="molecule type" value="Genomic_DNA"/>
</dbReference>
<gene>
    <name evidence="2" type="ORF">WJX81_004820</name>
</gene>
<proteinExistence type="predicted"/>
<evidence type="ECO:0000313" key="3">
    <source>
        <dbReference type="Proteomes" id="UP001445335"/>
    </source>
</evidence>
<dbReference type="AlphaFoldDB" id="A0AAW1QZB5"/>
<name>A0AAW1QZB5_9CHLO</name>
<reference evidence="2 3" key="1">
    <citation type="journal article" date="2024" name="Nat. Commun.">
        <title>Phylogenomics reveals the evolutionary origins of lichenization in chlorophyte algae.</title>
        <authorList>
            <person name="Puginier C."/>
            <person name="Libourel C."/>
            <person name="Otte J."/>
            <person name="Skaloud P."/>
            <person name="Haon M."/>
            <person name="Grisel S."/>
            <person name="Petersen M."/>
            <person name="Berrin J.G."/>
            <person name="Delaux P.M."/>
            <person name="Dal Grande F."/>
            <person name="Keller J."/>
        </authorList>
    </citation>
    <scope>NUCLEOTIDE SEQUENCE [LARGE SCALE GENOMIC DNA]</scope>
    <source>
        <strain evidence="2 3">SAG 245.80</strain>
    </source>
</reference>
<evidence type="ECO:0000313" key="2">
    <source>
        <dbReference type="EMBL" id="KAK9826827.1"/>
    </source>
</evidence>
<dbReference type="Proteomes" id="UP001445335">
    <property type="component" value="Unassembled WGS sequence"/>
</dbReference>
<dbReference type="InterPro" id="IPR044673">
    <property type="entry name" value="DCL-like"/>
</dbReference>
<feature type="compositionally biased region" description="Gly residues" evidence="1">
    <location>
        <begin position="231"/>
        <end position="249"/>
    </location>
</feature>
<feature type="region of interest" description="Disordered" evidence="1">
    <location>
        <begin position="204"/>
        <end position="249"/>
    </location>
</feature>
<sequence>MEATALAGAKRPREEGAEEPEATAAADQETTISTAAAPPCNGGEPAHKKAKGADQLKVVGAAAGSAADSSQAAAFAEPAAAESTGAAESASMGKVDPPAKIGYRTFNNGNEAFAYFHDLIQHITRNQDLNEYEFHMVLELIKMGHETPEQKLGAGVRAVQVRDHQKYDEWTTCLFLLRVDGSEDDVSARKCVARIFPAWGAARASSFSGKGGSTPRGRGRSMSAQGRDGGRGGSRGRGGGGFRGRGPET</sequence>
<protein>
    <submittedName>
        <fullName evidence="2">Uncharacterized protein</fullName>
    </submittedName>
</protein>
<feature type="region of interest" description="Disordered" evidence="1">
    <location>
        <begin position="1"/>
        <end position="52"/>
    </location>
</feature>
<keyword evidence="3" id="KW-1185">Reference proteome</keyword>
<comment type="caution">
    <text evidence="2">The sequence shown here is derived from an EMBL/GenBank/DDBJ whole genome shotgun (WGS) entry which is preliminary data.</text>
</comment>
<accession>A0AAW1QZB5</accession>